<dbReference type="Proteomes" id="UP000034661">
    <property type="component" value="Unassembled WGS sequence"/>
</dbReference>
<comment type="caution">
    <text evidence="1">The sequence shown here is derived from an EMBL/GenBank/DDBJ whole genome shotgun (WGS) entry which is preliminary data.</text>
</comment>
<evidence type="ECO:0000313" key="2">
    <source>
        <dbReference type="Proteomes" id="UP000034661"/>
    </source>
</evidence>
<reference evidence="1 2" key="1">
    <citation type="journal article" date="2015" name="Nature">
        <title>rRNA introns, odd ribosomes, and small enigmatic genomes across a large radiation of phyla.</title>
        <authorList>
            <person name="Brown C.T."/>
            <person name="Hug L.A."/>
            <person name="Thomas B.C."/>
            <person name="Sharon I."/>
            <person name="Castelle C.J."/>
            <person name="Singh A."/>
            <person name="Wilkins M.J."/>
            <person name="Williams K.H."/>
            <person name="Banfield J.F."/>
        </authorList>
    </citation>
    <scope>NUCLEOTIDE SEQUENCE [LARGE SCALE GENOMIC DNA]</scope>
</reference>
<sequence length="133" mass="14860">MDGAGAVVLDIRSLYGDARVQINSLVLHLPIERRDDGNFVYGRCGKYDGIVDAHREVGRVILHIDRVVFPGIANLSLYFFLKFLGIPSPDEWVGEGKRGRRVIGKWRNDCGVGFLGNNEYPHKGQNKSGEYGK</sequence>
<gene>
    <name evidence="1" type="ORF">UY27_C0003G0010</name>
</gene>
<proteinExistence type="predicted"/>
<protein>
    <submittedName>
        <fullName evidence="1">Uncharacterized protein</fullName>
    </submittedName>
</protein>
<name>A0A0G1UPK9_9BACT</name>
<accession>A0A0G1UPK9</accession>
<evidence type="ECO:0000313" key="1">
    <source>
        <dbReference type="EMBL" id="KKU96147.1"/>
    </source>
</evidence>
<dbReference type="AlphaFoldDB" id="A0A0G1UPK9"/>
<dbReference type="EMBL" id="LCPJ01000003">
    <property type="protein sequence ID" value="KKU96147.1"/>
    <property type="molecule type" value="Genomic_DNA"/>
</dbReference>
<organism evidence="1 2">
    <name type="scientific">Candidatus Gottesmanbacteria bacterium GW2011_GWA1_48_13</name>
    <dbReference type="NCBI Taxonomy" id="1618439"/>
    <lineage>
        <taxon>Bacteria</taxon>
        <taxon>Candidatus Gottesmaniibacteriota</taxon>
    </lineage>
</organism>